<dbReference type="EMBL" id="JAUKPO010000004">
    <property type="protein sequence ID" value="MDO1446395.1"/>
    <property type="molecule type" value="Genomic_DNA"/>
</dbReference>
<reference evidence="2" key="1">
    <citation type="submission" date="2023-07" db="EMBL/GenBank/DDBJ databases">
        <title>The genome sequence of Rhodocytophaga aerolata KACC 12507.</title>
        <authorList>
            <person name="Zhang X."/>
        </authorList>
    </citation>
    <scope>NUCLEOTIDE SEQUENCE</scope>
    <source>
        <strain evidence="2">KACC 12507</strain>
    </source>
</reference>
<keyword evidence="1" id="KW-1133">Transmembrane helix</keyword>
<gene>
    <name evidence="2" type="ORF">Q0590_09055</name>
</gene>
<feature type="transmembrane region" description="Helical" evidence="1">
    <location>
        <begin position="7"/>
        <end position="25"/>
    </location>
</feature>
<dbReference type="RefSeq" id="WP_302037201.1">
    <property type="nucleotide sequence ID" value="NZ_JAUKPO010000004.1"/>
</dbReference>
<name>A0ABT8R6S9_9BACT</name>
<evidence type="ECO:0000313" key="2">
    <source>
        <dbReference type="EMBL" id="MDO1446395.1"/>
    </source>
</evidence>
<comment type="caution">
    <text evidence="2">The sequence shown here is derived from an EMBL/GenBank/DDBJ whole genome shotgun (WGS) entry which is preliminary data.</text>
</comment>
<dbReference type="Proteomes" id="UP001168528">
    <property type="component" value="Unassembled WGS sequence"/>
</dbReference>
<protein>
    <submittedName>
        <fullName evidence="2">Uncharacterized protein</fullName>
    </submittedName>
</protein>
<accession>A0ABT8R6S9</accession>
<organism evidence="2 3">
    <name type="scientific">Rhodocytophaga aerolata</name>
    <dbReference type="NCBI Taxonomy" id="455078"/>
    <lineage>
        <taxon>Bacteria</taxon>
        <taxon>Pseudomonadati</taxon>
        <taxon>Bacteroidota</taxon>
        <taxon>Cytophagia</taxon>
        <taxon>Cytophagales</taxon>
        <taxon>Rhodocytophagaceae</taxon>
        <taxon>Rhodocytophaga</taxon>
    </lineage>
</organism>
<proteinExistence type="predicted"/>
<evidence type="ECO:0000313" key="3">
    <source>
        <dbReference type="Proteomes" id="UP001168528"/>
    </source>
</evidence>
<keyword evidence="3" id="KW-1185">Reference proteome</keyword>
<sequence length="123" mass="14039">MNLFTRWAVYGCLLCMLNTLFFAPIETTWVNKQSVALQAQEDPDNSLLEILLEDYLDASDCNTDPQDDTDDVLKKMEYVTLKTSIFRNMPVSNLQAKKIASASFFVNPFLETLTPPPQYLFCV</sequence>
<keyword evidence="1" id="KW-0812">Transmembrane</keyword>
<keyword evidence="1" id="KW-0472">Membrane</keyword>
<evidence type="ECO:0000256" key="1">
    <source>
        <dbReference type="SAM" id="Phobius"/>
    </source>
</evidence>